<reference evidence="2 3" key="1">
    <citation type="submission" date="2024-09" db="EMBL/GenBank/DDBJ databases">
        <title>Floridaenema gen nov. (Aerosakkonemataceae, Aerosakkonematales ord. nov., Cyanobacteria) from benthic tropical and subtropical fresh waters, with the description of four new species.</title>
        <authorList>
            <person name="Moretto J.A."/>
            <person name="Berthold D.E."/>
            <person name="Lefler F.W."/>
            <person name="Huang I.-S."/>
            <person name="Laughinghouse H. IV."/>
        </authorList>
    </citation>
    <scope>NUCLEOTIDE SEQUENCE [LARGE SCALE GENOMIC DNA]</scope>
    <source>
        <strain evidence="2 3">BLCC-F167</strain>
    </source>
</reference>
<evidence type="ECO:0000259" key="1">
    <source>
        <dbReference type="Pfam" id="PF07862"/>
    </source>
</evidence>
<gene>
    <name evidence="2" type="ORF">ACE1CA_01375</name>
</gene>
<sequence length="77" mass="9031">MSKESAQKFLQDAANDLTLREKMKEAGSPEDFIKIAEKLNYSFTTQELKDVISENSENVTMRRHTGVWPWLREVNWI</sequence>
<dbReference type="InterPro" id="IPR012903">
    <property type="entry name" value="Nif11"/>
</dbReference>
<dbReference type="Pfam" id="PF07862">
    <property type="entry name" value="Nif11"/>
    <property type="match status" value="1"/>
</dbReference>
<dbReference type="RefSeq" id="WP_413275630.1">
    <property type="nucleotide sequence ID" value="NZ_JBHFNT010000017.1"/>
</dbReference>
<name>A0ABV4WDM2_9CYAN</name>
<comment type="caution">
    <text evidence="2">The sequence shown here is derived from an EMBL/GenBank/DDBJ whole genome shotgun (WGS) entry which is preliminary data.</text>
</comment>
<dbReference type="NCBIfam" id="TIGR03798">
    <property type="entry name" value="leader_Nif11"/>
    <property type="match status" value="1"/>
</dbReference>
<dbReference type="InterPro" id="IPR022516">
    <property type="entry name" value="CHP03798_Ocin"/>
</dbReference>
<dbReference type="Proteomes" id="UP001576780">
    <property type="component" value="Unassembled WGS sequence"/>
</dbReference>
<dbReference type="EMBL" id="JBHFNT010000017">
    <property type="protein sequence ID" value="MFB2833164.1"/>
    <property type="molecule type" value="Genomic_DNA"/>
</dbReference>
<keyword evidence="3" id="KW-1185">Reference proteome</keyword>
<organism evidence="2 3">
    <name type="scientific">Floridaenema evergladense BLCC-F167</name>
    <dbReference type="NCBI Taxonomy" id="3153639"/>
    <lineage>
        <taxon>Bacteria</taxon>
        <taxon>Bacillati</taxon>
        <taxon>Cyanobacteriota</taxon>
        <taxon>Cyanophyceae</taxon>
        <taxon>Oscillatoriophycideae</taxon>
        <taxon>Aerosakkonematales</taxon>
        <taxon>Aerosakkonemataceae</taxon>
        <taxon>Floridanema</taxon>
        <taxon>Floridanema evergladense</taxon>
    </lineage>
</organism>
<accession>A0ABV4WDM2</accession>
<protein>
    <submittedName>
        <fullName evidence="2">Nif11-like leader peptide family natural product</fullName>
    </submittedName>
</protein>
<feature type="domain" description="Nif11" evidence="1">
    <location>
        <begin position="1"/>
        <end position="48"/>
    </location>
</feature>
<evidence type="ECO:0000313" key="3">
    <source>
        <dbReference type="Proteomes" id="UP001576780"/>
    </source>
</evidence>
<evidence type="ECO:0000313" key="2">
    <source>
        <dbReference type="EMBL" id="MFB2833164.1"/>
    </source>
</evidence>
<proteinExistence type="predicted"/>